<dbReference type="Pfam" id="PF00240">
    <property type="entry name" value="ubiquitin"/>
    <property type="match status" value="1"/>
</dbReference>
<proteinExistence type="predicted"/>
<comment type="caution">
    <text evidence="1">The sequence shown here is derived from an EMBL/GenBank/DDBJ whole genome shotgun (WGS) entry which is preliminary data.</text>
</comment>
<dbReference type="SUPFAM" id="SSF54236">
    <property type="entry name" value="Ubiquitin-like"/>
    <property type="match status" value="2"/>
</dbReference>
<evidence type="ECO:0000313" key="1">
    <source>
        <dbReference type="EMBL" id="OEH76658.1"/>
    </source>
</evidence>
<dbReference type="PROSITE" id="PS50053">
    <property type="entry name" value="UBIQUITIN_2"/>
    <property type="match status" value="1"/>
</dbReference>
<dbReference type="EMBL" id="JROU02001381">
    <property type="protein sequence ID" value="OEH76658.1"/>
    <property type="molecule type" value="Genomic_DNA"/>
</dbReference>
<dbReference type="Gene3D" id="3.10.20.90">
    <property type="entry name" value="Phosphatidylinositol 3-kinase Catalytic Subunit, Chain A, domain 1"/>
    <property type="match status" value="1"/>
</dbReference>
<evidence type="ECO:0000313" key="2">
    <source>
        <dbReference type="Proteomes" id="UP000095192"/>
    </source>
</evidence>
<dbReference type="AlphaFoldDB" id="A0A1D3CZP7"/>
<organism evidence="1 2">
    <name type="scientific">Cyclospora cayetanensis</name>
    <dbReference type="NCBI Taxonomy" id="88456"/>
    <lineage>
        <taxon>Eukaryota</taxon>
        <taxon>Sar</taxon>
        <taxon>Alveolata</taxon>
        <taxon>Apicomplexa</taxon>
        <taxon>Conoidasida</taxon>
        <taxon>Coccidia</taxon>
        <taxon>Eucoccidiorida</taxon>
        <taxon>Eimeriorina</taxon>
        <taxon>Eimeriidae</taxon>
        <taxon>Cyclospora</taxon>
    </lineage>
</organism>
<protein>
    <submittedName>
        <fullName evidence="1">Ubiquitin</fullName>
    </submittedName>
</protein>
<dbReference type="VEuPathDB" id="ToxoDB:LOC34623089"/>
<accession>A0A1D3CZP7</accession>
<dbReference type="GeneID" id="34623089"/>
<dbReference type="InterPro" id="IPR029071">
    <property type="entry name" value="Ubiquitin-like_domsf"/>
</dbReference>
<keyword evidence="2" id="KW-1185">Reference proteome</keyword>
<dbReference type="Proteomes" id="UP000095192">
    <property type="component" value="Unassembled WGS sequence"/>
</dbReference>
<gene>
    <name evidence="1" type="ORF">cyc_07052</name>
</gene>
<sequence>MPNGEVTLVLSDWTKDKNGDKHELPGVSMESTILNIKKLVLKELSMGSREPESILLYMGTVHLENEKLLKEFNKSNRSKLSVNVYDRVDLNLRVKTLQHCGSGGCVCVPLWSFLCRQTINIKISDYKSVRDLKELIADELNDPDRYTAANIKLTFSGSMLFDDSQSLKDVGLKNNSTLTLFVDCLYWKKSAKGSGEGAANKPQGAAAPGEQRDCVGAPSEEAESKKEEREQGAPEGSQDTPKASMSLGSPQA</sequence>
<reference evidence="1 2" key="1">
    <citation type="journal article" date="2016" name="BMC Genomics">
        <title>Comparative genomics reveals Cyclospora cayetanensis possesses coccidia-like metabolism and invasion components but unique surface antigens.</title>
        <authorList>
            <person name="Liu S."/>
            <person name="Wang L."/>
            <person name="Zheng H."/>
            <person name="Xu Z."/>
            <person name="Roellig D.M."/>
            <person name="Li N."/>
            <person name="Frace M.A."/>
            <person name="Tang K."/>
            <person name="Arrowood M.J."/>
            <person name="Moss D.M."/>
            <person name="Zhang L."/>
            <person name="Feng Y."/>
            <person name="Xiao L."/>
        </authorList>
    </citation>
    <scope>NUCLEOTIDE SEQUENCE [LARGE SCALE GENOMIC DNA]</scope>
    <source>
        <strain evidence="1 2">CHN_HEN01</strain>
    </source>
</reference>
<dbReference type="OrthoDB" id="329227at2759"/>
<dbReference type="VEuPathDB" id="ToxoDB:cyc_07052"/>
<dbReference type="InterPro" id="IPR000626">
    <property type="entry name" value="Ubiquitin-like_dom"/>
</dbReference>
<name>A0A1D3CZP7_9EIME</name>
<dbReference type="SMART" id="SM00213">
    <property type="entry name" value="UBQ"/>
    <property type="match status" value="1"/>
</dbReference>
<dbReference type="CDD" id="cd17039">
    <property type="entry name" value="Ubl_ubiquitin_like"/>
    <property type="match status" value="1"/>
</dbReference>